<keyword evidence="1" id="KW-0812">Transmembrane</keyword>
<proteinExistence type="predicted"/>
<evidence type="ECO:0000313" key="2">
    <source>
        <dbReference type="EMBL" id="OCH91730.1"/>
    </source>
</evidence>
<feature type="transmembrane region" description="Helical" evidence="1">
    <location>
        <begin position="54"/>
        <end position="73"/>
    </location>
</feature>
<evidence type="ECO:0000313" key="3">
    <source>
        <dbReference type="Proteomes" id="UP000250043"/>
    </source>
</evidence>
<dbReference type="OrthoDB" id="2742220at2759"/>
<evidence type="ECO:0000256" key="1">
    <source>
        <dbReference type="SAM" id="Phobius"/>
    </source>
</evidence>
<dbReference type="EMBL" id="KV722380">
    <property type="protein sequence ID" value="OCH91730.1"/>
    <property type="molecule type" value="Genomic_DNA"/>
</dbReference>
<protein>
    <submittedName>
        <fullName evidence="2">Uncharacterized protein</fullName>
    </submittedName>
</protein>
<name>A0A8E2B0R2_9APHY</name>
<dbReference type="AlphaFoldDB" id="A0A8E2B0R2"/>
<gene>
    <name evidence="2" type="ORF">OBBRIDRAFT_508477</name>
</gene>
<keyword evidence="1" id="KW-1133">Transmembrane helix</keyword>
<feature type="transmembrane region" description="Helical" evidence="1">
    <location>
        <begin position="165"/>
        <end position="188"/>
    </location>
</feature>
<accession>A0A8E2B0R2</accession>
<reference evidence="2 3" key="1">
    <citation type="submission" date="2016-07" db="EMBL/GenBank/DDBJ databases">
        <title>Draft genome of the white-rot fungus Obba rivulosa 3A-2.</title>
        <authorList>
            <consortium name="DOE Joint Genome Institute"/>
            <person name="Miettinen O."/>
            <person name="Riley R."/>
            <person name="Acob R."/>
            <person name="Barry K."/>
            <person name="Cullen D."/>
            <person name="De Vries R."/>
            <person name="Hainaut M."/>
            <person name="Hatakka A."/>
            <person name="Henrissat B."/>
            <person name="Hilden K."/>
            <person name="Kuo R."/>
            <person name="Labutti K."/>
            <person name="Lipzen A."/>
            <person name="Makela M.R."/>
            <person name="Sandor L."/>
            <person name="Spatafora J.W."/>
            <person name="Grigoriev I.V."/>
            <person name="Hibbett D.S."/>
        </authorList>
    </citation>
    <scope>NUCLEOTIDE SEQUENCE [LARGE SCALE GENOMIC DNA]</scope>
    <source>
        <strain evidence="2 3">3A-2</strain>
    </source>
</reference>
<feature type="transmembrane region" description="Helical" evidence="1">
    <location>
        <begin position="85"/>
        <end position="107"/>
    </location>
</feature>
<feature type="transmembrane region" description="Helical" evidence="1">
    <location>
        <begin position="16"/>
        <end position="33"/>
    </location>
</feature>
<sequence length="364" mass="41322">MVDWRDPDVIAFDVEVLLHVSTILLGFYGWYFLTSLSDIEIPLLFSQLRFKFAYFPYLLGRYILLLDLILIFVSTTDRNPMNCEILYRLCAILGNAGIGIASLNLMLRSFVIWWYNKPVLVFLVAVCIPQWAIIIWTADSPGAMWDPVKKTCNPMALTAELIEALYSYTIAFDLTILGFTIWGLRTIGHSPMRTVITMQGIWYFVLTSIMSIVNMVFARLRLNYVMDTMFALPAVTISVIVSSRAVIVLRSMNDFAGPPPDESNAAQGRSDHWWRMIWPQRTECGEFTTEDGILAVPPQDDSEVHPRWDRRWEDWSSVSVATQPAPDVQEVRLSLVQTGSSMATTMTGVCSPSEITSDNSERCR</sequence>
<feature type="transmembrane region" description="Helical" evidence="1">
    <location>
        <begin position="230"/>
        <end position="249"/>
    </location>
</feature>
<keyword evidence="3" id="KW-1185">Reference proteome</keyword>
<dbReference type="Proteomes" id="UP000250043">
    <property type="component" value="Unassembled WGS sequence"/>
</dbReference>
<feature type="transmembrane region" description="Helical" evidence="1">
    <location>
        <begin position="119"/>
        <end position="138"/>
    </location>
</feature>
<organism evidence="2 3">
    <name type="scientific">Obba rivulosa</name>
    <dbReference type="NCBI Taxonomy" id="1052685"/>
    <lineage>
        <taxon>Eukaryota</taxon>
        <taxon>Fungi</taxon>
        <taxon>Dikarya</taxon>
        <taxon>Basidiomycota</taxon>
        <taxon>Agaricomycotina</taxon>
        <taxon>Agaricomycetes</taxon>
        <taxon>Polyporales</taxon>
        <taxon>Gelatoporiaceae</taxon>
        <taxon>Obba</taxon>
    </lineage>
</organism>
<feature type="transmembrane region" description="Helical" evidence="1">
    <location>
        <begin position="200"/>
        <end position="218"/>
    </location>
</feature>
<keyword evidence="1" id="KW-0472">Membrane</keyword>